<feature type="domain" description="Mce/MlaD" evidence="8">
    <location>
        <begin position="165"/>
        <end position="228"/>
    </location>
</feature>
<evidence type="ECO:0000256" key="3">
    <source>
        <dbReference type="ARBA" id="ARBA00022519"/>
    </source>
</evidence>
<evidence type="ECO:0000256" key="7">
    <source>
        <dbReference type="SAM" id="Phobius"/>
    </source>
</evidence>
<evidence type="ECO:0000313" key="10">
    <source>
        <dbReference type="EMBL" id="TCU82659.1"/>
    </source>
</evidence>
<dbReference type="EMBL" id="UGHR01000001">
    <property type="protein sequence ID" value="STQ89855.1"/>
    <property type="molecule type" value="Genomic_DNA"/>
</dbReference>
<keyword evidence="2" id="KW-1003">Cell membrane</keyword>
<dbReference type="OrthoDB" id="9806984at2"/>
<evidence type="ECO:0000256" key="4">
    <source>
        <dbReference type="ARBA" id="ARBA00022692"/>
    </source>
</evidence>
<dbReference type="PANTHER" id="PTHR30462:SF2">
    <property type="entry name" value="INTERMEMBRANE TRANSPORT PROTEIN PQIB"/>
    <property type="match status" value="1"/>
</dbReference>
<keyword evidence="12" id="KW-1185">Reference proteome</keyword>
<accession>A0A377Q509</accession>
<reference evidence="10 12" key="2">
    <citation type="submission" date="2019-03" db="EMBL/GenBank/DDBJ databases">
        <title>Genomic Encyclopedia of Type Strains, Phase IV (KMG-IV): sequencing the most valuable type-strain genomes for metagenomic binning, comparative biology and taxonomic classification.</title>
        <authorList>
            <person name="Goeker M."/>
        </authorList>
    </citation>
    <scope>NUCLEOTIDE SEQUENCE [LARGE SCALE GENOMIC DNA]</scope>
    <source>
        <strain evidence="10 12">DSM 3764</strain>
    </source>
</reference>
<reference evidence="9 11" key="1">
    <citation type="submission" date="2018-06" db="EMBL/GenBank/DDBJ databases">
        <authorList>
            <consortium name="Pathogen Informatics"/>
            <person name="Doyle S."/>
        </authorList>
    </citation>
    <scope>NUCLEOTIDE SEQUENCE [LARGE SCALE GENOMIC DNA]</scope>
    <source>
        <strain evidence="9 11">NCTC11159</strain>
    </source>
</reference>
<feature type="domain" description="Mce/MlaD" evidence="8">
    <location>
        <begin position="294"/>
        <end position="396"/>
    </location>
</feature>
<evidence type="ECO:0000313" key="12">
    <source>
        <dbReference type="Proteomes" id="UP000295794"/>
    </source>
</evidence>
<dbReference type="Pfam" id="PF02470">
    <property type="entry name" value="MlaD"/>
    <property type="match status" value="3"/>
</dbReference>
<dbReference type="Proteomes" id="UP000295794">
    <property type="component" value="Unassembled WGS sequence"/>
</dbReference>
<keyword evidence="6 7" id="KW-0472">Membrane</keyword>
<evidence type="ECO:0000313" key="11">
    <source>
        <dbReference type="Proteomes" id="UP000255108"/>
    </source>
</evidence>
<dbReference type="InterPro" id="IPR051800">
    <property type="entry name" value="PqiA-PqiB_transport"/>
</dbReference>
<feature type="transmembrane region" description="Helical" evidence="7">
    <location>
        <begin position="21"/>
        <end position="41"/>
    </location>
</feature>
<gene>
    <name evidence="10" type="ORF">EV682_11431</name>
    <name evidence="9" type="ORF">NCTC11159_00906</name>
</gene>
<evidence type="ECO:0000313" key="9">
    <source>
        <dbReference type="EMBL" id="STQ89855.1"/>
    </source>
</evidence>
<evidence type="ECO:0000256" key="2">
    <source>
        <dbReference type="ARBA" id="ARBA00022475"/>
    </source>
</evidence>
<evidence type="ECO:0000256" key="5">
    <source>
        <dbReference type="ARBA" id="ARBA00022989"/>
    </source>
</evidence>
<sequence>MEEQAEYKVELPKAKISWLRRISLVWLVPIAALLLGAWMVFDTWRHQGPEIVLYMPNAEGIEVGKTTVKVLSVKVGKVTDVELDSSDHRVRVTARLDVEARSLLNEDSQFWMVKPRVDRSGISGLSTLLSGSFIQLNPGKSKNMKSAFTVLNDPPVTAADVPGLRLQLSGRSVKVLSVGDPILYQNFEVGRVEKAEFDPEQRQMNYRLFIQRPYDRLVTVNSRFWVASGVQLALSADGIKLNAGSLESVLSGGVAFGVPESMPLGEQVKDQSAFTLFSDEASSLERQFERRLPYIALFSDSVRGLKPGAPVELRGLRIGTVGAVPYAIPKLENKTRKYHGIPVLIYLELGRLAAGAENESDDYWRKVIATQVGSGMVLKLKNGNMLTGSLYVDVDFSGKPQAKAQDKYAGLPILPTGDGGLVQIENKVIALLDKLNGLKLEGVLEKGNKTLDETGKLAGDIRVLVKTLDDFARQPQVQGLPEELQHTLGKVQDTLNTVRSTMDDFSGQSPAYGELNRALGSLNQVLQEARPVIRTLNEKPNVLLFDRKQEDVQPKGAKP</sequence>
<dbReference type="Proteomes" id="UP000255108">
    <property type="component" value="Unassembled WGS sequence"/>
</dbReference>
<dbReference type="PANTHER" id="PTHR30462">
    <property type="entry name" value="INTERMEMBRANE TRANSPORT PROTEIN PQIB-RELATED"/>
    <property type="match status" value="1"/>
</dbReference>
<comment type="subcellular location">
    <subcellularLocation>
        <location evidence="1">Cell inner membrane</location>
    </subcellularLocation>
</comment>
<keyword evidence="3" id="KW-0997">Cell inner membrane</keyword>
<proteinExistence type="predicted"/>
<dbReference type="EMBL" id="SMBT01000014">
    <property type="protein sequence ID" value="TCU82659.1"/>
    <property type="molecule type" value="Genomic_DNA"/>
</dbReference>
<dbReference type="GO" id="GO:0005886">
    <property type="term" value="C:plasma membrane"/>
    <property type="evidence" value="ECO:0007669"/>
    <property type="project" value="UniProtKB-SubCell"/>
</dbReference>
<dbReference type="AlphaFoldDB" id="A0A377Q509"/>
<dbReference type="RefSeq" id="WP_115226255.1">
    <property type="nucleotide sequence ID" value="NZ_CAWOLO010000014.1"/>
</dbReference>
<evidence type="ECO:0000256" key="6">
    <source>
        <dbReference type="ARBA" id="ARBA00023136"/>
    </source>
</evidence>
<evidence type="ECO:0000256" key="1">
    <source>
        <dbReference type="ARBA" id="ARBA00004533"/>
    </source>
</evidence>
<dbReference type="NCBIfam" id="NF008070">
    <property type="entry name" value="PRK10807.1"/>
    <property type="match status" value="1"/>
</dbReference>
<name>A0A377Q509_9NEIS</name>
<keyword evidence="4 7" id="KW-0812">Transmembrane</keyword>
<feature type="domain" description="Mce/MlaD" evidence="8">
    <location>
        <begin position="48"/>
        <end position="139"/>
    </location>
</feature>
<organism evidence="9 11">
    <name type="scientific">Iodobacter fluviatilis</name>
    <dbReference type="NCBI Taxonomy" id="537"/>
    <lineage>
        <taxon>Bacteria</taxon>
        <taxon>Pseudomonadati</taxon>
        <taxon>Pseudomonadota</taxon>
        <taxon>Betaproteobacteria</taxon>
        <taxon>Neisseriales</taxon>
        <taxon>Chitinibacteraceae</taxon>
        <taxon>Iodobacter</taxon>
    </lineage>
</organism>
<dbReference type="InterPro" id="IPR003399">
    <property type="entry name" value="Mce/MlaD"/>
</dbReference>
<keyword evidence="5 7" id="KW-1133">Transmembrane helix</keyword>
<evidence type="ECO:0000259" key="8">
    <source>
        <dbReference type="Pfam" id="PF02470"/>
    </source>
</evidence>
<protein>
    <submittedName>
        <fullName evidence="9">Paraquat-inducible protein B</fullName>
    </submittedName>
</protein>